<protein>
    <submittedName>
        <fullName evidence="2">Smr/MutS family protein</fullName>
    </submittedName>
</protein>
<evidence type="ECO:0000313" key="2">
    <source>
        <dbReference type="EMBL" id="QPC99006.1"/>
    </source>
</evidence>
<dbReference type="Proteomes" id="UP000594459">
    <property type="component" value="Chromosome"/>
</dbReference>
<dbReference type="InterPro" id="IPR002625">
    <property type="entry name" value="Smr_dom"/>
</dbReference>
<evidence type="ECO:0000313" key="3">
    <source>
        <dbReference type="Proteomes" id="UP000594459"/>
    </source>
</evidence>
<dbReference type="PANTHER" id="PTHR35562">
    <property type="entry name" value="DNA ENDONUCLEASE SMRA-RELATED"/>
    <property type="match status" value="1"/>
</dbReference>
<dbReference type="AlphaFoldDB" id="A0A7S8F4J6"/>
<reference evidence="2 3" key="1">
    <citation type="submission" date="2020-11" db="EMBL/GenBank/DDBJ databases">
        <title>The genome sequence of Erythrobacter sp. 6D36.</title>
        <authorList>
            <person name="Liu Y."/>
        </authorList>
    </citation>
    <scope>NUCLEOTIDE SEQUENCE [LARGE SCALE GENOMIC DNA]</scope>
    <source>
        <strain evidence="2 3">6D36</strain>
    </source>
</reference>
<name>A0A7S8F4J6_9SPHN</name>
<feature type="domain" description="Smr" evidence="1">
    <location>
        <begin position="102"/>
        <end position="191"/>
    </location>
</feature>
<sequence length="194" mass="21114">MTAPRGLSAEEVAAWDRLAATVTPLHPRPVRKLAQPIKTKGGAEPETMDKAMHRVTPVLKTKPRVPVPADTSRVARRLPDPGLDSHWDRKLKAGSIQPDFTLDLHGHNLDRAYDRLMSGIAQARAMGARTILLVTGKSRPVAAADRADQRGAIRAKVLDWLAASGHHSAIAAVRRAHQRHGGEGAIYIVLRREG</sequence>
<keyword evidence="3" id="KW-1185">Reference proteome</keyword>
<dbReference type="KEGG" id="qso:IRL76_14455"/>
<gene>
    <name evidence="2" type="ORF">IRL76_14455</name>
</gene>
<dbReference type="Gene3D" id="3.30.1370.110">
    <property type="match status" value="1"/>
</dbReference>
<organism evidence="2 3">
    <name type="scientific">Qipengyuania soli</name>
    <dbReference type="NCBI Taxonomy" id="2782568"/>
    <lineage>
        <taxon>Bacteria</taxon>
        <taxon>Pseudomonadati</taxon>
        <taxon>Pseudomonadota</taxon>
        <taxon>Alphaproteobacteria</taxon>
        <taxon>Sphingomonadales</taxon>
        <taxon>Erythrobacteraceae</taxon>
        <taxon>Qipengyuania</taxon>
    </lineage>
</organism>
<dbReference type="SUPFAM" id="SSF160443">
    <property type="entry name" value="SMR domain-like"/>
    <property type="match status" value="1"/>
</dbReference>
<dbReference type="InterPro" id="IPR036063">
    <property type="entry name" value="Smr_dom_sf"/>
</dbReference>
<dbReference type="PROSITE" id="PS50828">
    <property type="entry name" value="SMR"/>
    <property type="match status" value="1"/>
</dbReference>
<accession>A0A7S8F4J6</accession>
<dbReference type="Pfam" id="PF01713">
    <property type="entry name" value="Smr"/>
    <property type="match status" value="1"/>
</dbReference>
<evidence type="ECO:0000259" key="1">
    <source>
        <dbReference type="PROSITE" id="PS50828"/>
    </source>
</evidence>
<proteinExistence type="predicted"/>
<dbReference type="RefSeq" id="WP_200982010.1">
    <property type="nucleotide sequence ID" value="NZ_CP064654.1"/>
</dbReference>
<dbReference type="PANTHER" id="PTHR35562:SF2">
    <property type="entry name" value="DNA ENDONUCLEASE SMRA-RELATED"/>
    <property type="match status" value="1"/>
</dbReference>
<dbReference type="EMBL" id="CP064654">
    <property type="protein sequence ID" value="QPC99006.1"/>
    <property type="molecule type" value="Genomic_DNA"/>
</dbReference>